<protein>
    <recommendedName>
        <fullName evidence="4">Zn(2)-C6 fungal-type domain-containing protein</fullName>
    </recommendedName>
</protein>
<dbReference type="SMART" id="SM00066">
    <property type="entry name" value="GAL4"/>
    <property type="match status" value="1"/>
</dbReference>
<feature type="compositionally biased region" description="Acidic residues" evidence="3">
    <location>
        <begin position="150"/>
        <end position="161"/>
    </location>
</feature>
<keyword evidence="2" id="KW-0539">Nucleus</keyword>
<feature type="region of interest" description="Disordered" evidence="3">
    <location>
        <begin position="215"/>
        <end position="285"/>
    </location>
</feature>
<feature type="region of interest" description="Disordered" evidence="3">
    <location>
        <begin position="113"/>
        <end position="198"/>
    </location>
</feature>
<proteinExistence type="predicted"/>
<dbReference type="SUPFAM" id="SSF57701">
    <property type="entry name" value="Zn2/Cys6 DNA-binding domain"/>
    <property type="match status" value="1"/>
</dbReference>
<feature type="compositionally biased region" description="Basic and acidic residues" evidence="3">
    <location>
        <begin position="248"/>
        <end position="262"/>
    </location>
</feature>
<comment type="subcellular location">
    <subcellularLocation>
        <location evidence="1">Nucleus</location>
    </subcellularLocation>
</comment>
<dbReference type="Pfam" id="PF00172">
    <property type="entry name" value="Zn_clus"/>
    <property type="match status" value="1"/>
</dbReference>
<gene>
    <name evidence="5" type="ORF">PICMEDRAFT_16634</name>
</gene>
<dbReference type="STRING" id="763406.A0A1E3NL06"/>
<dbReference type="PANTHER" id="PTHR31001:SF88">
    <property type="entry name" value="TRANSCRIPTION FACTOR PDR3"/>
    <property type="match status" value="1"/>
</dbReference>
<sequence>MSRAGEDLGKSRLKHHKVLPNVHPTNSLILPDGKIFKVQKKRQRKIHSCIPCHQRKIRCSRETPTCLNCLKLAEKNPSEKYEILDACKYFDNDKKKNLKKKGVSFGTSAAAAAATASSSRRSMRTAVSSSGAGHVSNDTEELEYEKLSGEEEQEEGAEELDTAYQKDSGDCQQLAGINNNSSRSRSSSSNSSTTNSQTDAFSSILVTQPFYENDYAGHFGRPTGVGAREGGEEPKTYSNTNPTAGARTDTRDTADLSAEGKTRSKSKSSKIDNTNNDYNTGNTNYTISLGQRNGAGEKYNLVEDNVNEKLGHTNEYTNDFPIDQNEFVYVPRDESGEHMNDAERNGFSYQNPNNLYPDDHIYSHYSKQFASQFITMLNNLPTRERSDELLKNFQTNVHSLLPILDMNGFLEKYDEFWYCGLFLTDNIEKLYQYTIYFKDKYPSVIPGKINDFLYWYHKTNGSLNPSNFSEFLILLYAVYYTSISSSVYEFLSKKYDNFNNILSYKNEVNKYYNMFKNMNHKGLNNPRVMSLAVLQINVLVQSITNLKSGKSLINISKILRICQFYQLNRDPVLYHALKDKELVQTRRIVWWQIFLLDNLVSFFLNLTPSIKLSDFDTSLLMENLDHDSCANFSIMYLNCMYRFILIVDDLNGLTNGLNFQLKNEDINKMKSNINNLFITCNSTMKKMSAIFYSIPNNSEMLSTDNNSSSNPSPSNQYQHRPISRQQQHQSPLSNSVETDPTLNSTSYSFHEPSLDTFRFFMSSLNILSDKMLIMLQKKILLSPYLIYDTHKTNSNLNLRLNSTEYSYTDLQNNLLPSLLHYLDTFLLLSKKDMLKFNWKLKNYIPIDELILLMQILATNYKSGIFQNEIDKFSDINLKIYLIDQTINSLKLNWHLKLSSVNKLISLTSKLWELMILKFNIDLALSYSMSDKYIFPKPVHEVLSPGNYSRNINISSNSVSCAEIAPRTIGIASALDTPLRNMDSKQKGTMSNDTPDQNPFNYLNPSNNEKQSYNKQKTNDAIRPSCSIVDMNLNIKERFFSVAKLVEDELSKEGGSGIIQDTDDNEEGWFNLGTEEEYGLNSIDDFHFYKNLKSDVIRLFKLVVC</sequence>
<evidence type="ECO:0000259" key="4">
    <source>
        <dbReference type="PROSITE" id="PS50048"/>
    </source>
</evidence>
<feature type="compositionally biased region" description="Polar residues" evidence="3">
    <location>
        <begin position="986"/>
        <end position="1015"/>
    </location>
</feature>
<evidence type="ECO:0000256" key="3">
    <source>
        <dbReference type="SAM" id="MobiDB-lite"/>
    </source>
</evidence>
<dbReference type="GO" id="GO:0008270">
    <property type="term" value="F:zinc ion binding"/>
    <property type="evidence" value="ECO:0007669"/>
    <property type="project" value="InterPro"/>
</dbReference>
<evidence type="ECO:0000313" key="6">
    <source>
        <dbReference type="Proteomes" id="UP000094455"/>
    </source>
</evidence>
<dbReference type="RefSeq" id="XP_019017922.1">
    <property type="nucleotide sequence ID" value="XM_019161287.1"/>
</dbReference>
<feature type="compositionally biased region" description="Low complexity" evidence="3">
    <location>
        <begin position="113"/>
        <end position="130"/>
    </location>
</feature>
<accession>A0A1E3NL06</accession>
<evidence type="ECO:0000256" key="2">
    <source>
        <dbReference type="ARBA" id="ARBA00023242"/>
    </source>
</evidence>
<feature type="compositionally biased region" description="Low complexity" evidence="3">
    <location>
        <begin position="705"/>
        <end position="715"/>
    </location>
</feature>
<dbReference type="Gene3D" id="4.10.240.10">
    <property type="entry name" value="Zn(2)-C6 fungal-type DNA-binding domain"/>
    <property type="match status" value="1"/>
</dbReference>
<feature type="compositionally biased region" description="Low complexity" evidence="3">
    <location>
        <begin position="178"/>
        <end position="196"/>
    </location>
</feature>
<dbReference type="PANTHER" id="PTHR31001">
    <property type="entry name" value="UNCHARACTERIZED TRANSCRIPTIONAL REGULATORY PROTEIN"/>
    <property type="match status" value="1"/>
</dbReference>
<feature type="compositionally biased region" description="Low complexity" evidence="3">
    <location>
        <begin position="272"/>
        <end position="285"/>
    </location>
</feature>
<evidence type="ECO:0000313" key="5">
    <source>
        <dbReference type="EMBL" id="ODQ46809.1"/>
    </source>
</evidence>
<dbReference type="InterPro" id="IPR036864">
    <property type="entry name" value="Zn2-C6_fun-type_DNA-bd_sf"/>
</dbReference>
<evidence type="ECO:0000256" key="1">
    <source>
        <dbReference type="ARBA" id="ARBA00004123"/>
    </source>
</evidence>
<reference evidence="5 6" key="1">
    <citation type="journal article" date="2016" name="Proc. Natl. Acad. Sci. U.S.A.">
        <title>Comparative genomics of biotechnologically important yeasts.</title>
        <authorList>
            <person name="Riley R."/>
            <person name="Haridas S."/>
            <person name="Wolfe K.H."/>
            <person name="Lopes M.R."/>
            <person name="Hittinger C.T."/>
            <person name="Goeker M."/>
            <person name="Salamov A.A."/>
            <person name="Wisecaver J.H."/>
            <person name="Long T.M."/>
            <person name="Calvey C.H."/>
            <person name="Aerts A.L."/>
            <person name="Barry K.W."/>
            <person name="Choi C."/>
            <person name="Clum A."/>
            <person name="Coughlan A.Y."/>
            <person name="Deshpande S."/>
            <person name="Douglass A.P."/>
            <person name="Hanson S.J."/>
            <person name="Klenk H.-P."/>
            <person name="LaButti K.M."/>
            <person name="Lapidus A."/>
            <person name="Lindquist E.A."/>
            <person name="Lipzen A.M."/>
            <person name="Meier-Kolthoff J.P."/>
            <person name="Ohm R.A."/>
            <person name="Otillar R.P."/>
            <person name="Pangilinan J.L."/>
            <person name="Peng Y."/>
            <person name="Rokas A."/>
            <person name="Rosa C.A."/>
            <person name="Scheuner C."/>
            <person name="Sibirny A.A."/>
            <person name="Slot J.C."/>
            <person name="Stielow J.B."/>
            <person name="Sun H."/>
            <person name="Kurtzman C.P."/>
            <person name="Blackwell M."/>
            <person name="Grigoriev I.V."/>
            <person name="Jeffries T.W."/>
        </authorList>
    </citation>
    <scope>NUCLEOTIDE SEQUENCE [LARGE SCALE GENOMIC DNA]</scope>
    <source>
        <strain evidence="5 6">NRRL Y-2026</strain>
    </source>
</reference>
<organism evidence="5 6">
    <name type="scientific">Pichia membranifaciens NRRL Y-2026</name>
    <dbReference type="NCBI Taxonomy" id="763406"/>
    <lineage>
        <taxon>Eukaryota</taxon>
        <taxon>Fungi</taxon>
        <taxon>Dikarya</taxon>
        <taxon>Ascomycota</taxon>
        <taxon>Saccharomycotina</taxon>
        <taxon>Pichiomycetes</taxon>
        <taxon>Pichiales</taxon>
        <taxon>Pichiaceae</taxon>
        <taxon>Pichia</taxon>
    </lineage>
</organism>
<dbReference type="InterPro" id="IPR050613">
    <property type="entry name" value="Sec_Metabolite_Reg"/>
</dbReference>
<dbReference type="InterPro" id="IPR001138">
    <property type="entry name" value="Zn2Cys6_DnaBD"/>
</dbReference>
<dbReference type="OrthoDB" id="762982at2759"/>
<dbReference type="CDD" id="cd00067">
    <property type="entry name" value="GAL4"/>
    <property type="match status" value="1"/>
</dbReference>
<feature type="region of interest" description="Disordered" evidence="3">
    <location>
        <begin position="981"/>
        <end position="1016"/>
    </location>
</feature>
<dbReference type="PROSITE" id="PS50048">
    <property type="entry name" value="ZN2_CY6_FUNGAL_2"/>
    <property type="match status" value="1"/>
</dbReference>
<keyword evidence="6" id="KW-1185">Reference proteome</keyword>
<dbReference type="EMBL" id="KV454003">
    <property type="protein sequence ID" value="ODQ46809.1"/>
    <property type="molecule type" value="Genomic_DNA"/>
</dbReference>
<name>A0A1E3NL06_9ASCO</name>
<feature type="domain" description="Zn(2)-C6 fungal-type" evidence="4">
    <location>
        <begin position="48"/>
        <end position="89"/>
    </location>
</feature>
<dbReference type="AlphaFoldDB" id="A0A1E3NL06"/>
<dbReference type="CDD" id="cd12148">
    <property type="entry name" value="fungal_TF_MHR"/>
    <property type="match status" value="1"/>
</dbReference>
<feature type="compositionally biased region" description="Polar residues" evidence="3">
    <location>
        <begin position="723"/>
        <end position="739"/>
    </location>
</feature>
<dbReference type="Proteomes" id="UP000094455">
    <property type="component" value="Unassembled WGS sequence"/>
</dbReference>
<dbReference type="GeneID" id="30177974"/>
<dbReference type="GO" id="GO:0000981">
    <property type="term" value="F:DNA-binding transcription factor activity, RNA polymerase II-specific"/>
    <property type="evidence" value="ECO:0007669"/>
    <property type="project" value="InterPro"/>
</dbReference>
<dbReference type="GO" id="GO:0005634">
    <property type="term" value="C:nucleus"/>
    <property type="evidence" value="ECO:0007669"/>
    <property type="project" value="UniProtKB-SubCell"/>
</dbReference>
<feature type="region of interest" description="Disordered" evidence="3">
    <location>
        <begin position="701"/>
        <end position="739"/>
    </location>
</feature>